<proteinExistence type="predicted"/>
<accession>A0A2S0HW95</accession>
<keyword evidence="2" id="KW-0732">Signal</keyword>
<dbReference type="AlphaFoldDB" id="A0A2S0HW95"/>
<evidence type="ECO:0000256" key="1">
    <source>
        <dbReference type="SAM" id="Coils"/>
    </source>
</evidence>
<dbReference type="Gene3D" id="2.40.300.10">
    <property type="entry name" value="Head decoration protein D"/>
    <property type="match status" value="1"/>
</dbReference>
<keyword evidence="1" id="KW-0175">Coiled coil</keyword>
<sequence length="1104" mass="117935">MKRILFLMLIFSGFTAMSQTDGLVYQAVILDPEAQQIPGADITGNVLPNTDLLIRFTISSETSNIDYREIQEARTDKYGMIKVIIGQGEAVMGDFNEIDWDGNEKNLSVDINLDGSYTALSNQQLLFIPYSYHRNITATGSMQIDDEVKFKSDLTVDGTTNLNGKLGVHNGSPVSLSGTMEVGLATTLQDSLLVNQTSATNLGGTLRVDKETQLNSTLEVGEDSKLKSTLDVVDATVLNDLKVTGQNPTLFTGTLTVDGTSNFNSAVNINNGNPLNLSGDLTVDGEVLFNDDLTVEGDTNLNSSLSVNNTSPVNLSGTLNTSGQTTLNDILLVNGETNLDNLLNVNNASPTYLSGTLTVGLSTNLNDALNVNFENPTLLTGSLNVNGEIDFGQELTVNGITNLFGDLFVNNASMTALSGNLNVDGATQLLGTMEVADNTVFNNNLTVANQSAMFLSGTLEVDGATSLNNSLDVLNMSETNLNGTLGVDGLTTFMGNTTVANSANTLFTGTLNVDGQAYINNMLFVTNASDTHLTGLINVDGVTKLNNTLNVQNSSDSDLSGILDVTGAATFNNIVGIAGFTNIQNNLTVTGLSDINTLQAGSIAISGDATGFLASFSNTNDIDNGDGIKITLGNNHGRFLNGNLIKIDQTLISNDPGAQNPPPATDPTYVAAFNSIKQKFMNNVPQFTVNDVIAFLPTFRNYSIANINNLVLQEINTQFNLPKTLPSITSPSYLVDQFPAPGTPQIPLPFVAFPGINGICSGQSCFSVCIPLAGCVTVCIPPVNVCVPDIPPLIIPELTVPGLTLQPTIPNFMPSLPFLPEPTIPVVEIPNIPTVNISSTLSSENNYFTFQDVNGTQTGAVRAQSLEDFANNTVLDDIYVFNVASNFIGIDLADGISSGASAMVSLISEFNKLGVEFASGNGDYSEWLERINKDEYLNAGDIVAVKGGKITKDLKDYEQLMIVSHRPIVLGNTPEKGKEHLGNTVAFIGQVPAKVMGPVSKGDYIVAKSKFDGYGIAVHPSEMTTEDFLMVVGRSWDENLHQGPKMVNTVVGLQNGDFSNRVNLFQKQQKQMDNAIETLESRLERISANLKLSEKNNKDYASKD</sequence>
<dbReference type="KEGG" id="aue:C5O00_06355"/>
<feature type="chain" id="PRO_5015460292" description="Peptidase S74 domain-containing protein" evidence="2">
    <location>
        <begin position="19"/>
        <end position="1104"/>
    </location>
</feature>
<reference evidence="3 4" key="1">
    <citation type="submission" date="2018-02" db="EMBL/GenBank/DDBJ databases">
        <title>Genomic analysis of the strain RR4-38 isolated from a seawater recirculating aquaculture system.</title>
        <authorList>
            <person name="Kim Y.-S."/>
            <person name="Jang Y.H."/>
            <person name="Kim K.-H."/>
        </authorList>
    </citation>
    <scope>NUCLEOTIDE SEQUENCE [LARGE SCALE GENOMIC DNA]</scope>
    <source>
        <strain evidence="3 4">RR4-38</strain>
    </source>
</reference>
<dbReference type="Proteomes" id="UP000238442">
    <property type="component" value="Chromosome"/>
</dbReference>
<dbReference type="OrthoDB" id="9765957at2"/>
<evidence type="ECO:0000256" key="2">
    <source>
        <dbReference type="SAM" id="SignalP"/>
    </source>
</evidence>
<name>A0A2S0HW95_9FLAO</name>
<gene>
    <name evidence="3" type="ORF">C5O00_06355</name>
</gene>
<protein>
    <recommendedName>
        <fullName evidence="5">Peptidase S74 domain-containing protein</fullName>
    </recommendedName>
</protein>
<feature type="signal peptide" evidence="2">
    <location>
        <begin position="1"/>
        <end position="18"/>
    </location>
</feature>
<keyword evidence="4" id="KW-1185">Reference proteome</keyword>
<evidence type="ECO:0000313" key="3">
    <source>
        <dbReference type="EMBL" id="AVI50814.1"/>
    </source>
</evidence>
<evidence type="ECO:0000313" key="4">
    <source>
        <dbReference type="Proteomes" id="UP000238442"/>
    </source>
</evidence>
<evidence type="ECO:0008006" key="5">
    <source>
        <dbReference type="Google" id="ProtNLM"/>
    </source>
</evidence>
<dbReference type="EMBL" id="CP027062">
    <property type="protein sequence ID" value="AVI50814.1"/>
    <property type="molecule type" value="Genomic_DNA"/>
</dbReference>
<feature type="coiled-coil region" evidence="1">
    <location>
        <begin position="1062"/>
        <end position="1103"/>
    </location>
</feature>
<dbReference type="RefSeq" id="WP_105215930.1">
    <property type="nucleotide sequence ID" value="NZ_CP027062.1"/>
</dbReference>
<organism evidence="3 4">
    <name type="scientific">Pukyongia salina</name>
    <dbReference type="NCBI Taxonomy" id="2094025"/>
    <lineage>
        <taxon>Bacteria</taxon>
        <taxon>Pseudomonadati</taxon>
        <taxon>Bacteroidota</taxon>
        <taxon>Flavobacteriia</taxon>
        <taxon>Flavobacteriales</taxon>
        <taxon>Flavobacteriaceae</taxon>
        <taxon>Pukyongia</taxon>
    </lineage>
</organism>